<dbReference type="PANTHER" id="PTHR46088:SF1">
    <property type="entry name" value="TUBULIN--TYROSINE LIGASE-LIKE PROTEIN 12"/>
    <property type="match status" value="1"/>
</dbReference>
<dbReference type="RefSeq" id="XP_004258895.1">
    <property type="nucleotide sequence ID" value="XM_004258847.1"/>
</dbReference>
<accession>A0A0A1UG12</accession>
<dbReference type="Pfam" id="PF25556">
    <property type="entry name" value="SET_TTL"/>
    <property type="match status" value="1"/>
</dbReference>
<sequence>MDNVTSSSIFFLQQHKEQLKALGIPNNLLTLLFHKLDSGIFDAGDYFQFCEIPDEFFPKNGRKNPYGLVCKKEEGLKMNSNIFVIDHDFTANKEDIMQTISTVPQLLAEYEENFGLNTEGKSPLERIEQFYKVQWEYNFPLRLLNKDTKEEELAWYLVDNVGNSIIYSKTGNCKLVPFFFMPHEKFYTLLFPIKDIEYAHLITSDYLSPLQLLEDFYNVIPLRNRFAEAHHEVISFVEERKSHVPNQSDEPYNLELVQQEYKTAPYRIFTHNNLLKEKMTIDIFKFAEDIDNADFLMFDNTLENEDFETIKGTHAWVNQVQAQDKFLSSAELTLILRKYYGEKFEEMLEPTYDLSKPESCASYVEKYFLSEEEGKPNYWVVRPVLRKHQKCFGLFDDITPVIKIGNSVPVTVCQLSPKPLLVNNKKFDFTVTILVKYDEMWESKKVDVYMCDNFVVRVAQKEFSMKNLWDYEALFTQINCGNGIVSVDSTEFEEVYKKEHEKLCGWNELLQRMRNNLGHIFNAMVKSNVLTPEVSSCALYSVDFEVDDQFHTRAKEFYLHTDYSKDIERDDQFLNNVFSTAFLESKDFKQVY</sequence>
<protein>
    <recommendedName>
        <fullName evidence="1">Tubulin--tyrosine ligase-like protein 12 SET-like domain-containing protein</fullName>
    </recommendedName>
</protein>
<dbReference type="AlphaFoldDB" id="A0A0A1UG12"/>
<dbReference type="OMA" id="WTPDCKR"/>
<dbReference type="EMBL" id="KB206395">
    <property type="protein sequence ID" value="ELP92124.1"/>
    <property type="molecule type" value="Genomic_DNA"/>
</dbReference>
<evidence type="ECO:0000313" key="2">
    <source>
        <dbReference type="EMBL" id="ELP92124.1"/>
    </source>
</evidence>
<dbReference type="PANTHER" id="PTHR46088">
    <property type="entry name" value="TUBULIN--TYROSINE LIGASE-LIKE PROTEIN 12"/>
    <property type="match status" value="1"/>
</dbReference>
<reference evidence="2 3" key="1">
    <citation type="submission" date="2012-10" db="EMBL/GenBank/DDBJ databases">
        <authorList>
            <person name="Zafar N."/>
            <person name="Inman J."/>
            <person name="Hall N."/>
            <person name="Lorenzi H."/>
            <person name="Caler E."/>
        </authorList>
    </citation>
    <scope>NUCLEOTIDE SEQUENCE [LARGE SCALE GENOMIC DNA]</scope>
    <source>
        <strain evidence="2 3">IP1</strain>
    </source>
</reference>
<proteinExistence type="predicted"/>
<organism evidence="2 3">
    <name type="scientific">Entamoeba invadens IP1</name>
    <dbReference type="NCBI Taxonomy" id="370355"/>
    <lineage>
        <taxon>Eukaryota</taxon>
        <taxon>Amoebozoa</taxon>
        <taxon>Evosea</taxon>
        <taxon>Archamoebae</taxon>
        <taxon>Mastigamoebida</taxon>
        <taxon>Entamoebidae</taxon>
        <taxon>Entamoeba</taxon>
    </lineage>
</organism>
<feature type="domain" description="Tubulin--tyrosine ligase-like protein 12 SET-like" evidence="1">
    <location>
        <begin position="65"/>
        <end position="206"/>
    </location>
</feature>
<keyword evidence="3" id="KW-1185">Reference proteome</keyword>
<dbReference type="PROSITE" id="PS51221">
    <property type="entry name" value="TTL"/>
    <property type="match status" value="1"/>
</dbReference>
<evidence type="ECO:0000259" key="1">
    <source>
        <dbReference type="Pfam" id="PF25556"/>
    </source>
</evidence>
<dbReference type="GeneID" id="14891152"/>
<dbReference type="VEuPathDB" id="AmoebaDB:EIN_380710"/>
<dbReference type="Gene3D" id="3.30.470.20">
    <property type="entry name" value="ATP-grasp fold, B domain"/>
    <property type="match status" value="1"/>
</dbReference>
<evidence type="ECO:0000313" key="3">
    <source>
        <dbReference type="Proteomes" id="UP000014680"/>
    </source>
</evidence>
<dbReference type="InterPro" id="IPR004344">
    <property type="entry name" value="TTL/TTLL_fam"/>
</dbReference>
<dbReference type="GO" id="GO:0005737">
    <property type="term" value="C:cytoplasm"/>
    <property type="evidence" value="ECO:0007669"/>
    <property type="project" value="TreeGrafter"/>
</dbReference>
<dbReference type="KEGG" id="eiv:EIN_380710"/>
<dbReference type="Pfam" id="PF03133">
    <property type="entry name" value="TTL"/>
    <property type="match status" value="1"/>
</dbReference>
<dbReference type="Proteomes" id="UP000014680">
    <property type="component" value="Unassembled WGS sequence"/>
</dbReference>
<dbReference type="InterPro" id="IPR027749">
    <property type="entry name" value="TTLL12"/>
</dbReference>
<gene>
    <name evidence="2" type="ORF">EIN_380710</name>
</gene>
<dbReference type="InterPro" id="IPR057954">
    <property type="entry name" value="SET_TTL12"/>
</dbReference>
<dbReference type="OrthoDB" id="60477at2759"/>
<name>A0A0A1UG12_ENTIV</name>